<evidence type="ECO:0000256" key="2">
    <source>
        <dbReference type="ARBA" id="ARBA00022475"/>
    </source>
</evidence>
<keyword evidence="3" id="KW-0732">Signal</keyword>
<reference evidence="16" key="2">
    <citation type="submission" date="2025-09" db="UniProtKB">
        <authorList>
            <consortium name="Ensembl"/>
        </authorList>
    </citation>
    <scope>IDENTIFICATION</scope>
</reference>
<keyword evidence="4" id="KW-0770">Synapse</keyword>
<comment type="catalytic activity">
    <reaction evidence="11">
        <text>Ca(2+)(in) = Ca(2+)(out)</text>
        <dbReference type="Rhea" id="RHEA:29671"/>
        <dbReference type="ChEBI" id="CHEBI:29108"/>
    </reaction>
</comment>
<evidence type="ECO:0000256" key="8">
    <source>
        <dbReference type="ARBA" id="ARBA00023286"/>
    </source>
</evidence>
<evidence type="ECO:0000256" key="7">
    <source>
        <dbReference type="ARBA" id="ARBA00023257"/>
    </source>
</evidence>
<keyword evidence="7" id="KW-0628">Postsynaptic cell membrane</keyword>
<gene>
    <name evidence="16" type="primary">HTR3E</name>
</gene>
<dbReference type="InterPro" id="IPR006201">
    <property type="entry name" value="Neur_channel"/>
</dbReference>
<comment type="subcellular location">
    <subcellularLocation>
        <location evidence="10">Postsynaptic cell membrane</location>
        <topology evidence="10">Multi-pass membrane protein</topology>
    </subcellularLocation>
</comment>
<keyword evidence="14" id="KW-0812">Transmembrane</keyword>
<dbReference type="STRING" id="37293.ENSANAP00000040531"/>
<feature type="transmembrane region" description="Helical" evidence="14">
    <location>
        <begin position="225"/>
        <end position="242"/>
    </location>
</feature>
<dbReference type="InterPro" id="IPR049944">
    <property type="entry name" value="LGIC_TM_5-HT3"/>
</dbReference>
<evidence type="ECO:0000256" key="10">
    <source>
        <dbReference type="ARBA" id="ARBA00034104"/>
    </source>
</evidence>
<dbReference type="InterPro" id="IPR038050">
    <property type="entry name" value="Neuro_actylchol_rec"/>
</dbReference>
<reference evidence="16" key="1">
    <citation type="submission" date="2025-08" db="UniProtKB">
        <authorList>
            <consortium name="Ensembl"/>
        </authorList>
    </citation>
    <scope>IDENTIFICATION</scope>
</reference>
<feature type="region of interest" description="Disordered" evidence="13">
    <location>
        <begin position="311"/>
        <end position="352"/>
    </location>
</feature>
<dbReference type="GO" id="GO:0098662">
    <property type="term" value="P:inorganic cation transmembrane transport"/>
    <property type="evidence" value="ECO:0007669"/>
    <property type="project" value="Ensembl"/>
</dbReference>
<dbReference type="CDD" id="cd19063">
    <property type="entry name" value="LGIC_TM_5-HT3"/>
    <property type="match status" value="1"/>
</dbReference>
<dbReference type="InterPro" id="IPR036719">
    <property type="entry name" value="Neuro-gated_channel_TM_sf"/>
</dbReference>
<dbReference type="PANTHER" id="PTHR18945">
    <property type="entry name" value="NEUROTRANSMITTER GATED ION CHANNEL"/>
    <property type="match status" value="1"/>
</dbReference>
<feature type="transmembrane region" description="Helical" evidence="14">
    <location>
        <begin position="254"/>
        <end position="279"/>
    </location>
</feature>
<feature type="transmembrane region" description="Helical" evidence="14">
    <location>
        <begin position="195"/>
        <end position="219"/>
    </location>
</feature>
<keyword evidence="1" id="KW-0813">Transport</keyword>
<dbReference type="GO" id="GO:1904602">
    <property type="term" value="C:serotonin-activated cation-selective channel complex"/>
    <property type="evidence" value="ECO:0007669"/>
    <property type="project" value="Ensembl"/>
</dbReference>
<keyword evidence="17" id="KW-1185">Reference proteome</keyword>
<name>A0A2K5F512_AOTNA</name>
<protein>
    <submittedName>
        <fullName evidence="16">5-hydroxytryptamine receptor 3E</fullName>
    </submittedName>
</protein>
<keyword evidence="2" id="KW-1003">Cell membrane</keyword>
<dbReference type="Pfam" id="PF02932">
    <property type="entry name" value="Neur_chan_memb"/>
    <property type="match status" value="1"/>
</dbReference>
<evidence type="ECO:0000259" key="15">
    <source>
        <dbReference type="Pfam" id="PF02932"/>
    </source>
</evidence>
<dbReference type="AlphaFoldDB" id="A0A2K5F512"/>
<evidence type="ECO:0000256" key="14">
    <source>
        <dbReference type="SAM" id="Phobius"/>
    </source>
</evidence>
<evidence type="ECO:0000256" key="6">
    <source>
        <dbReference type="ARBA" id="ARBA00023170"/>
    </source>
</evidence>
<dbReference type="GO" id="GO:0022850">
    <property type="term" value="F:serotonin-gated monoatomic cation channel activity"/>
    <property type="evidence" value="ECO:0007669"/>
    <property type="project" value="Ensembl"/>
</dbReference>
<dbReference type="FunFam" id="1.20.58.390:FF:000042">
    <property type="entry name" value="5-hydroxytryptamine receptor 3C"/>
    <property type="match status" value="1"/>
</dbReference>
<evidence type="ECO:0000256" key="5">
    <source>
        <dbReference type="ARBA" id="ARBA00023065"/>
    </source>
</evidence>
<organism evidence="16 17">
    <name type="scientific">Aotus nancymaae</name>
    <name type="common">Ma's night monkey</name>
    <dbReference type="NCBI Taxonomy" id="37293"/>
    <lineage>
        <taxon>Eukaryota</taxon>
        <taxon>Metazoa</taxon>
        <taxon>Chordata</taxon>
        <taxon>Craniata</taxon>
        <taxon>Vertebrata</taxon>
        <taxon>Euteleostomi</taxon>
        <taxon>Mammalia</taxon>
        <taxon>Eutheria</taxon>
        <taxon>Euarchontoglires</taxon>
        <taxon>Primates</taxon>
        <taxon>Haplorrhini</taxon>
        <taxon>Platyrrhini</taxon>
        <taxon>Aotidae</taxon>
        <taxon>Aotus</taxon>
    </lineage>
</organism>
<evidence type="ECO:0000313" key="16">
    <source>
        <dbReference type="Ensembl" id="ENSANAP00000040531.1"/>
    </source>
</evidence>
<keyword evidence="14" id="KW-1133">Transmembrane helix</keyword>
<evidence type="ECO:0000256" key="13">
    <source>
        <dbReference type="SAM" id="MobiDB-lite"/>
    </source>
</evidence>
<dbReference type="GO" id="GO:0045211">
    <property type="term" value="C:postsynaptic membrane"/>
    <property type="evidence" value="ECO:0007669"/>
    <property type="project" value="UniProtKB-SubCell"/>
</dbReference>
<dbReference type="GO" id="GO:0140227">
    <property type="term" value="P:serotonin-gated cation-selective signaling pathway"/>
    <property type="evidence" value="ECO:0007669"/>
    <property type="project" value="Ensembl"/>
</dbReference>
<dbReference type="SUPFAM" id="SSF90112">
    <property type="entry name" value="Neurotransmitter-gated ion-channel transmembrane pore"/>
    <property type="match status" value="1"/>
</dbReference>
<dbReference type="Gene3D" id="1.20.58.390">
    <property type="entry name" value="Neurotransmitter-gated ion-channel transmembrane domain"/>
    <property type="match status" value="1"/>
</dbReference>
<feature type="transmembrane region" description="Helical" evidence="14">
    <location>
        <begin position="374"/>
        <end position="394"/>
    </location>
</feature>
<evidence type="ECO:0000256" key="9">
    <source>
        <dbReference type="ARBA" id="ARBA00023303"/>
    </source>
</evidence>
<evidence type="ECO:0000256" key="4">
    <source>
        <dbReference type="ARBA" id="ARBA00023018"/>
    </source>
</evidence>
<keyword evidence="14" id="KW-0472">Membrane</keyword>
<evidence type="ECO:0000256" key="1">
    <source>
        <dbReference type="ARBA" id="ARBA00022448"/>
    </source>
</evidence>
<evidence type="ECO:0000256" key="12">
    <source>
        <dbReference type="ARBA" id="ARBA00037540"/>
    </source>
</evidence>
<keyword evidence="5" id="KW-0406">Ion transport</keyword>
<keyword evidence="9" id="KW-0407">Ion channel</keyword>
<keyword evidence="8" id="KW-1071">Ligand-gated ion channel</keyword>
<comment type="function">
    <text evidence="12">Forms serotonin (5-hydroxytryptamine/5-HT3)-activated cation-selective channel complexes, which when activated cause fast, depolarizing responses in neurons.</text>
</comment>
<sequence length="396" mass="43747">LAFILSPATPGPALGEHQVALLHLTHSMSATGRGVTFTINCSGFGRHGADPTALNSVFERRAFRPVTNVSIPTRVNISFTMSAILDVDEQLHLLSSFLWLEMVRTTLPSLPAVTIKKDFTQRYNNYEWFSFSVDSMLLGMEKEVWEITDTSRDILQAHGEWELLGINKATAKMSVGANLYDQIAFHVAIRRRPSLYVINLLVPSGFLLAIDALSFYLPVESGNRVPFKITLLLGYNVFLLMMNDLLPTSGTPLISVYFALCLSLMVVSLLETIFITHLLHVATTQPPPLPRWLHSLLLSCTSPGRCRPIAPQKGNEGLGLTPTHLPGAKEPEASAGQRPGPGEAEPTGGSEWTRAQREHAVELWVQFSHAMDALLFRLYLLFMASSILTVIGLWNT</sequence>
<evidence type="ECO:0000256" key="3">
    <source>
        <dbReference type="ARBA" id="ARBA00022729"/>
    </source>
</evidence>
<dbReference type="Proteomes" id="UP000233020">
    <property type="component" value="Unplaced"/>
</dbReference>
<proteinExistence type="predicted"/>
<keyword evidence="6" id="KW-0675">Receptor</keyword>
<dbReference type="InterPro" id="IPR006029">
    <property type="entry name" value="Neurotrans-gated_channel_TM"/>
</dbReference>
<dbReference type="GeneTree" id="ENSGT00940000163899"/>
<accession>A0A2K5F512</accession>
<evidence type="ECO:0000256" key="11">
    <source>
        <dbReference type="ARBA" id="ARBA00036634"/>
    </source>
</evidence>
<evidence type="ECO:0000313" key="17">
    <source>
        <dbReference type="Proteomes" id="UP000233020"/>
    </source>
</evidence>
<dbReference type="Ensembl" id="ENSANAT00000058640.1">
    <property type="protein sequence ID" value="ENSANAP00000040531.1"/>
    <property type="gene ID" value="ENSANAG00000037618.1"/>
</dbReference>
<feature type="domain" description="Neurotransmitter-gated ion-channel transmembrane" evidence="15">
    <location>
        <begin position="200"/>
        <end position="299"/>
    </location>
</feature>